<feature type="signal peptide" evidence="2">
    <location>
        <begin position="1"/>
        <end position="19"/>
    </location>
</feature>
<dbReference type="PROSITE" id="PS51257">
    <property type="entry name" value="PROKAR_LIPOPROTEIN"/>
    <property type="match status" value="1"/>
</dbReference>
<comment type="caution">
    <text evidence="3">The sequence shown here is derived from an EMBL/GenBank/DDBJ whole genome shotgun (WGS) entry which is preliminary data.</text>
</comment>
<dbReference type="RefSeq" id="WP_006377208.1">
    <property type="nucleotide sequence ID" value="NZ_AEJB01000272.1"/>
</dbReference>
<evidence type="ECO:0000313" key="3">
    <source>
        <dbReference type="EMBL" id="ELP67678.1"/>
    </source>
</evidence>
<dbReference type="EMBL" id="AEJB01000272">
    <property type="protein sequence ID" value="ELP67678.1"/>
    <property type="molecule type" value="Genomic_DNA"/>
</dbReference>
<feature type="chain" id="PRO_5003973313" evidence="2">
    <location>
        <begin position="20"/>
        <end position="99"/>
    </location>
</feature>
<evidence type="ECO:0000256" key="1">
    <source>
        <dbReference type="SAM" id="MobiDB-lite"/>
    </source>
</evidence>
<sequence>MRRALAALGAAALALTALAGCGSDHEQGPAGQVVAKDKDRDCHTTTTGSGKKRRTHQSCDTEYELTTRDKQGGDHEFEVPSYVYDNCRRGSAYPGCIDR</sequence>
<evidence type="ECO:0000256" key="2">
    <source>
        <dbReference type="SAM" id="SignalP"/>
    </source>
</evidence>
<keyword evidence="3" id="KW-0449">Lipoprotein</keyword>
<reference evidence="3 4" key="1">
    <citation type="journal article" date="2011" name="Plasmid">
        <title>Streptomyces turgidiscabies Car8 contains a modular pathogenicity island that shares virulence genes with other actinobacterial plant pathogens.</title>
        <authorList>
            <person name="Huguet-Tapia J.C."/>
            <person name="Badger J.H."/>
            <person name="Loria R."/>
            <person name="Pettis G.S."/>
        </authorList>
    </citation>
    <scope>NUCLEOTIDE SEQUENCE [LARGE SCALE GENOMIC DNA]</scope>
    <source>
        <strain evidence="3 4">Car8</strain>
    </source>
</reference>
<organism evidence="3 4">
    <name type="scientific">Streptomyces turgidiscabies (strain Car8)</name>
    <dbReference type="NCBI Taxonomy" id="698760"/>
    <lineage>
        <taxon>Bacteria</taxon>
        <taxon>Bacillati</taxon>
        <taxon>Actinomycetota</taxon>
        <taxon>Actinomycetes</taxon>
        <taxon>Kitasatosporales</taxon>
        <taxon>Streptomycetaceae</taxon>
        <taxon>Streptomyces</taxon>
    </lineage>
</organism>
<gene>
    <name evidence="3" type="ORF">STRTUCAR8_08620</name>
</gene>
<dbReference type="Proteomes" id="UP000010931">
    <property type="component" value="Unassembled WGS sequence"/>
</dbReference>
<keyword evidence="2" id="KW-0732">Signal</keyword>
<dbReference type="AlphaFoldDB" id="L7F7V8"/>
<proteinExistence type="predicted"/>
<evidence type="ECO:0000313" key="4">
    <source>
        <dbReference type="Proteomes" id="UP000010931"/>
    </source>
</evidence>
<feature type="region of interest" description="Disordered" evidence="1">
    <location>
        <begin position="24"/>
        <end position="60"/>
    </location>
</feature>
<keyword evidence="4" id="KW-1185">Reference proteome</keyword>
<dbReference type="PATRIC" id="fig|698760.3.peg.3634"/>
<protein>
    <submittedName>
        <fullName evidence="3">Putative lipoprotein</fullName>
    </submittedName>
</protein>
<accession>L7F7V8</accession>
<name>L7F7V8_STRT8</name>